<dbReference type="Gene3D" id="3.40.50.360">
    <property type="match status" value="1"/>
</dbReference>
<dbReference type="InterPro" id="IPR003680">
    <property type="entry name" value="Flavodoxin_fold"/>
</dbReference>
<name>A0ABT7INQ7_9BURK</name>
<proteinExistence type="predicted"/>
<sequence length="176" mass="19707">MITALFAHPYPRFSIVSYPLLMGLKNQFPRMDARMLYDLYPDGAINVAEEREAVSRSSLLLVLHPVFWYSVPALLKQWFDTVLGYGFAYGEGAPTLRGKAVLWMPSIGSGFHGRGFQGPVEISEVQAPIKRMWESCGATWLEPQVIDSRVPMTSGDFASVLDSVADRMAEWEAEND</sequence>
<dbReference type="PANTHER" id="PTHR47307">
    <property type="entry name" value="GLUTATHIONE-REGULATED POTASSIUM-EFFLUX SYSTEM ANCILLARY PROTEIN KEFG"/>
    <property type="match status" value="1"/>
</dbReference>
<dbReference type="RefSeq" id="WP_243376251.1">
    <property type="nucleotide sequence ID" value="NZ_JAKZJU020000001.1"/>
</dbReference>
<dbReference type="EMBL" id="JAKZJU020000001">
    <property type="protein sequence ID" value="MDL2059506.1"/>
    <property type="molecule type" value="Genomic_DNA"/>
</dbReference>
<feature type="domain" description="Flavodoxin-like fold" evidence="2">
    <location>
        <begin position="2"/>
        <end position="148"/>
    </location>
</feature>
<dbReference type="Proteomes" id="UP001165481">
    <property type="component" value="Unassembled WGS sequence"/>
</dbReference>
<organism evidence="3 4">
    <name type="scientific">Mesosutterella faecium</name>
    <dbReference type="NCBI Taxonomy" id="2925194"/>
    <lineage>
        <taxon>Bacteria</taxon>
        <taxon>Pseudomonadati</taxon>
        <taxon>Pseudomonadota</taxon>
        <taxon>Betaproteobacteria</taxon>
        <taxon>Burkholderiales</taxon>
        <taxon>Sutterellaceae</taxon>
        <taxon>Mesosutterella</taxon>
    </lineage>
</organism>
<evidence type="ECO:0000313" key="4">
    <source>
        <dbReference type="Proteomes" id="UP001165481"/>
    </source>
</evidence>
<dbReference type="InterPro" id="IPR029039">
    <property type="entry name" value="Flavoprotein-like_sf"/>
</dbReference>
<comment type="caution">
    <text evidence="3">The sequence shown here is derived from an EMBL/GenBank/DDBJ whole genome shotgun (WGS) entry which is preliminary data.</text>
</comment>
<accession>A0ABT7INQ7</accession>
<reference evidence="3" key="1">
    <citation type="submission" date="2023-03" db="EMBL/GenBank/DDBJ databases">
        <title>Mesosutterella sp. nov. isolated from porcine feces.</title>
        <authorList>
            <person name="Yu S."/>
        </authorList>
    </citation>
    <scope>NUCLEOTIDE SEQUENCE</scope>
    <source>
        <strain evidence="3">AGMB02718</strain>
    </source>
</reference>
<keyword evidence="1" id="KW-0560">Oxidoreductase</keyword>
<dbReference type="SUPFAM" id="SSF52218">
    <property type="entry name" value="Flavoproteins"/>
    <property type="match status" value="1"/>
</dbReference>
<keyword evidence="4" id="KW-1185">Reference proteome</keyword>
<gene>
    <name evidence="3" type="ORF">MUN46_006145</name>
</gene>
<dbReference type="InterPro" id="IPR046980">
    <property type="entry name" value="KefG/KefF"/>
</dbReference>
<evidence type="ECO:0000313" key="3">
    <source>
        <dbReference type="EMBL" id="MDL2059506.1"/>
    </source>
</evidence>
<protein>
    <submittedName>
        <fullName evidence="3">NAD(P)H-dependent oxidoreductase</fullName>
    </submittedName>
</protein>
<dbReference type="Pfam" id="PF02525">
    <property type="entry name" value="Flavodoxin_2"/>
    <property type="match status" value="1"/>
</dbReference>
<dbReference type="PANTHER" id="PTHR47307:SF2">
    <property type="entry name" value="GLUTATHIONE-REGULATED POTASSIUM-EFFLUX SYSTEM ANCILLARY PROTEIN KEFF"/>
    <property type="match status" value="1"/>
</dbReference>
<evidence type="ECO:0000259" key="2">
    <source>
        <dbReference type="Pfam" id="PF02525"/>
    </source>
</evidence>
<evidence type="ECO:0000256" key="1">
    <source>
        <dbReference type="ARBA" id="ARBA00023002"/>
    </source>
</evidence>